<accession>A0ABS1I929</accession>
<reference evidence="1 2" key="1">
    <citation type="submission" date="2021-01" db="EMBL/GenBank/DDBJ databases">
        <title>Azospirillum sp. YIM DDC1 draft genome.</title>
        <authorList>
            <person name="Wang Y.-X."/>
        </authorList>
    </citation>
    <scope>NUCLEOTIDE SEQUENCE [LARGE SCALE GENOMIC DNA]</scope>
    <source>
        <strain evidence="1 2">YIM DDC1</strain>
    </source>
</reference>
<proteinExistence type="predicted"/>
<sequence length="231" mass="26379">MMSTAFKFDHHSFNNLPEIEDSHTKIVKGGFLDHALNTTGTLFIRHGLYENWGISLLHKHWEVCNGEVPVQRVVVSDKGVEYVTRPEMLFSGDKLSPNTIKVESPRRTILIEYSEDPDVIMANNILAGSPDFIIEFCVLISENGFNDIFALSTIKPQSLGKEFVEMNYIGRISIVMERNAKDLNRNSLIETTWRFKPKEATLGCERLCQRRCVDSGNGHRFQDHLAMHRPT</sequence>
<protein>
    <submittedName>
        <fullName evidence="1">Uncharacterized protein</fullName>
    </submittedName>
</protein>
<dbReference type="RefSeq" id="WP_200487899.1">
    <property type="nucleotide sequence ID" value="NZ_JAEPIV010000071.1"/>
</dbReference>
<organism evidence="1 2">
    <name type="scientific">Azospirillum aestuarii</name>
    <dbReference type="NCBI Taxonomy" id="2802052"/>
    <lineage>
        <taxon>Bacteria</taxon>
        <taxon>Pseudomonadati</taxon>
        <taxon>Pseudomonadota</taxon>
        <taxon>Alphaproteobacteria</taxon>
        <taxon>Rhodospirillales</taxon>
        <taxon>Azospirillaceae</taxon>
        <taxon>Azospirillum</taxon>
    </lineage>
</organism>
<dbReference type="Proteomes" id="UP000654452">
    <property type="component" value="Unassembled WGS sequence"/>
</dbReference>
<evidence type="ECO:0000313" key="1">
    <source>
        <dbReference type="EMBL" id="MBK4723564.1"/>
    </source>
</evidence>
<evidence type="ECO:0000313" key="2">
    <source>
        <dbReference type="Proteomes" id="UP000654452"/>
    </source>
</evidence>
<dbReference type="EMBL" id="JAEPIV010000071">
    <property type="protein sequence ID" value="MBK4723564.1"/>
    <property type="molecule type" value="Genomic_DNA"/>
</dbReference>
<comment type="caution">
    <text evidence="1">The sequence shown here is derived from an EMBL/GenBank/DDBJ whole genome shotgun (WGS) entry which is preliminary data.</text>
</comment>
<keyword evidence="2" id="KW-1185">Reference proteome</keyword>
<gene>
    <name evidence="1" type="ORF">JJL56_32505</name>
</gene>
<name>A0ABS1I929_9PROT</name>